<dbReference type="InterPro" id="IPR003591">
    <property type="entry name" value="Leu-rich_rpt_typical-subtyp"/>
</dbReference>
<dbReference type="PANTHER" id="PTHR24369:SF210">
    <property type="entry name" value="CHAOPTIN-RELATED"/>
    <property type="match status" value="1"/>
</dbReference>
<dbReference type="GO" id="GO:0005886">
    <property type="term" value="C:plasma membrane"/>
    <property type="evidence" value="ECO:0007669"/>
    <property type="project" value="TreeGrafter"/>
</dbReference>
<keyword evidence="3" id="KW-0677">Repeat</keyword>
<feature type="signal peptide" evidence="4">
    <location>
        <begin position="1"/>
        <end position="16"/>
    </location>
</feature>
<accession>A0A8K9XEU5</accession>
<feature type="chain" id="PRO_5035454005" evidence="4">
    <location>
        <begin position="17"/>
        <end position="199"/>
    </location>
</feature>
<dbReference type="Ensembl" id="ENSOMYT00000166844.1">
    <property type="protein sequence ID" value="ENSOMYP00000132339.1"/>
    <property type="gene ID" value="ENSOMYG00000051856.1"/>
</dbReference>
<dbReference type="SMART" id="SM00369">
    <property type="entry name" value="LRR_TYP"/>
    <property type="match status" value="4"/>
</dbReference>
<keyword evidence="2 4" id="KW-0732">Signal</keyword>
<dbReference type="InterPro" id="IPR032675">
    <property type="entry name" value="LRR_dom_sf"/>
</dbReference>
<dbReference type="GeneTree" id="ENSGT00940000155311"/>
<evidence type="ECO:0000313" key="5">
    <source>
        <dbReference type="Ensembl" id="ENSOMYP00000132339.1"/>
    </source>
</evidence>
<dbReference type="Pfam" id="PF13855">
    <property type="entry name" value="LRR_8"/>
    <property type="match status" value="1"/>
</dbReference>
<keyword evidence="6" id="KW-1185">Reference proteome</keyword>
<name>A0A8K9XEU5_ONCMY</name>
<dbReference type="InterPro" id="IPR050541">
    <property type="entry name" value="LRR_TM_domain-containing"/>
</dbReference>
<dbReference type="Proteomes" id="UP000694395">
    <property type="component" value="Chromosome 13"/>
</dbReference>
<evidence type="ECO:0000256" key="2">
    <source>
        <dbReference type="ARBA" id="ARBA00022729"/>
    </source>
</evidence>
<keyword evidence="1" id="KW-0433">Leucine-rich repeat</keyword>
<dbReference type="InterPro" id="IPR001611">
    <property type="entry name" value="Leu-rich_rpt"/>
</dbReference>
<organism evidence="5 6">
    <name type="scientific">Oncorhynchus mykiss</name>
    <name type="common">Rainbow trout</name>
    <name type="synonym">Salmo gairdneri</name>
    <dbReference type="NCBI Taxonomy" id="8022"/>
    <lineage>
        <taxon>Eukaryota</taxon>
        <taxon>Metazoa</taxon>
        <taxon>Chordata</taxon>
        <taxon>Craniata</taxon>
        <taxon>Vertebrata</taxon>
        <taxon>Euteleostomi</taxon>
        <taxon>Actinopterygii</taxon>
        <taxon>Neopterygii</taxon>
        <taxon>Teleostei</taxon>
        <taxon>Protacanthopterygii</taxon>
        <taxon>Salmoniformes</taxon>
        <taxon>Salmonidae</taxon>
        <taxon>Salmoninae</taxon>
        <taxon>Oncorhynchus</taxon>
    </lineage>
</organism>
<evidence type="ECO:0000313" key="6">
    <source>
        <dbReference type="Proteomes" id="UP000694395"/>
    </source>
</evidence>
<dbReference type="PANTHER" id="PTHR24369">
    <property type="entry name" value="ANTIGEN BSP, PUTATIVE-RELATED"/>
    <property type="match status" value="1"/>
</dbReference>
<reference evidence="5" key="1">
    <citation type="submission" date="2020-07" db="EMBL/GenBank/DDBJ databases">
        <title>A long reads based de novo assembly of the rainbow trout Arlee double haploid line genome.</title>
        <authorList>
            <person name="Gao G."/>
            <person name="Palti Y."/>
        </authorList>
    </citation>
    <scope>NUCLEOTIDE SEQUENCE [LARGE SCALE GENOMIC DNA]</scope>
</reference>
<reference evidence="5" key="2">
    <citation type="submission" date="2025-08" db="UniProtKB">
        <authorList>
            <consortium name="Ensembl"/>
        </authorList>
    </citation>
    <scope>IDENTIFICATION</scope>
</reference>
<evidence type="ECO:0000256" key="3">
    <source>
        <dbReference type="ARBA" id="ARBA00022737"/>
    </source>
</evidence>
<evidence type="ECO:0000256" key="1">
    <source>
        <dbReference type="ARBA" id="ARBA00022614"/>
    </source>
</evidence>
<proteinExistence type="predicted"/>
<dbReference type="Gene3D" id="3.80.10.10">
    <property type="entry name" value="Ribonuclease Inhibitor"/>
    <property type="match status" value="2"/>
</dbReference>
<dbReference type="SUPFAM" id="SSF52058">
    <property type="entry name" value="L domain-like"/>
    <property type="match status" value="1"/>
</dbReference>
<evidence type="ECO:0000256" key="4">
    <source>
        <dbReference type="SAM" id="SignalP"/>
    </source>
</evidence>
<dbReference type="AlphaFoldDB" id="A0A8K9XEU5"/>
<protein>
    <submittedName>
        <fullName evidence="5">Si:ch211-237i5.4</fullName>
    </submittedName>
</protein>
<sequence length="199" mass="22243">MLFPALLLLALSSVLSSKECPHHCLCYEHSDLVDCRARGFLQVPHGLSHGTWLLDLGGNLLMEVRSRAFRGLSRLRHLYLHANQLRAVRHGSLSMLPVLEALQLGQNNITHIDTEALAPLHSLTLLGLEGNQLQHLKFKTFLSLHTAGTHLQLAGNPWNCDCDLHRVFSKLLSVPWRSRTSATTTSYSCGFGDIEIEHR</sequence>
<reference evidence="5" key="3">
    <citation type="submission" date="2025-09" db="UniProtKB">
        <authorList>
            <consortium name="Ensembl"/>
        </authorList>
    </citation>
    <scope>IDENTIFICATION</scope>
</reference>